<dbReference type="InterPro" id="IPR043129">
    <property type="entry name" value="ATPase_NBD"/>
</dbReference>
<gene>
    <name evidence="2" type="ORF">CS528_00055</name>
</gene>
<evidence type="ECO:0008006" key="4">
    <source>
        <dbReference type="Google" id="ProtNLM"/>
    </source>
</evidence>
<comment type="similarity">
    <text evidence="1">Belongs to the ROK (NagC/XylR) family.</text>
</comment>
<reference evidence="2 3" key="1">
    <citation type="submission" date="2017-10" db="EMBL/GenBank/DDBJ databases">
        <title>Complete Genome Sequence of Mesoplasma entomophilum.</title>
        <authorList>
            <person name="Knight T.F."/>
            <person name="Citino T."/>
            <person name="Rubinstein R."/>
            <person name="Neuschaefer Z."/>
        </authorList>
    </citation>
    <scope>NUCLEOTIDE SEQUENCE [LARGE SCALE GENOMIC DNA]</scope>
    <source>
        <strain evidence="2 3">TAC</strain>
    </source>
</reference>
<dbReference type="Pfam" id="PF00480">
    <property type="entry name" value="ROK"/>
    <property type="match status" value="1"/>
</dbReference>
<evidence type="ECO:0000256" key="1">
    <source>
        <dbReference type="ARBA" id="ARBA00006479"/>
    </source>
</evidence>
<protein>
    <recommendedName>
        <fullName evidence="4">ROK family protein</fullName>
    </recommendedName>
</protein>
<dbReference type="AlphaFoldDB" id="A0A3S5XYP5"/>
<dbReference type="InterPro" id="IPR000600">
    <property type="entry name" value="ROK"/>
</dbReference>
<name>A0A3S5XYP5_9MOLU</name>
<proteinExistence type="inferred from homology"/>
<dbReference type="PANTHER" id="PTHR18964:SF165">
    <property type="entry name" value="BETA-GLUCOSIDE KINASE"/>
    <property type="match status" value="1"/>
</dbReference>
<dbReference type="Gene3D" id="3.30.420.40">
    <property type="match status" value="2"/>
</dbReference>
<dbReference type="Proteomes" id="UP000232226">
    <property type="component" value="Chromosome"/>
</dbReference>
<accession>A0A3S5XYP5</accession>
<evidence type="ECO:0000313" key="2">
    <source>
        <dbReference type="EMBL" id="ATQ35176.1"/>
    </source>
</evidence>
<keyword evidence="3" id="KW-1185">Reference proteome</keyword>
<dbReference type="PANTHER" id="PTHR18964">
    <property type="entry name" value="ROK (REPRESSOR, ORF, KINASE) FAMILY"/>
    <property type="match status" value="1"/>
</dbReference>
<dbReference type="KEGG" id="ment:CS528_00055"/>
<dbReference type="RefSeq" id="WP_099650875.1">
    <property type="nucleotide sequence ID" value="NZ_CP024411.1"/>
</dbReference>
<sequence>MLNYTFDIGGTGIKCIVFEDKNEIKEYHIDTKSTPNEQTKTKLIDVLEKISQILENENNEFNLAIAIPGPVDHFKKKVLADSSIIDTNIDLEKYFSKFKNLKKFILYNDAKAAAYGEFIKRTKKNKIENMAHLTIGTAIGCGLIINKKILHGKNFRAGEVGKMRSNIYGKDGFTVTLDTGLGALLFKHQYFTKSEKKLSGFELFEKYNNNDPLCVKLVDEWIDQLSKFIINLDFCLDLDLITLGGAVSSNKQFVSMLNEAITKNKTFEWEGRKFETNTEIEDKFKISVLRNKAACYGGLALLETKLEREKIWQKN</sequence>
<organism evidence="2 3">
    <name type="scientific">Mesoplasma entomophilum</name>
    <dbReference type="NCBI Taxonomy" id="2149"/>
    <lineage>
        <taxon>Bacteria</taxon>
        <taxon>Bacillati</taxon>
        <taxon>Mycoplasmatota</taxon>
        <taxon>Mollicutes</taxon>
        <taxon>Entomoplasmatales</taxon>
        <taxon>Entomoplasmataceae</taxon>
        <taxon>Mesoplasma</taxon>
    </lineage>
</organism>
<dbReference type="SUPFAM" id="SSF53067">
    <property type="entry name" value="Actin-like ATPase domain"/>
    <property type="match status" value="1"/>
</dbReference>
<dbReference type="EMBL" id="CP024411">
    <property type="protein sequence ID" value="ATQ35176.1"/>
    <property type="molecule type" value="Genomic_DNA"/>
</dbReference>
<evidence type="ECO:0000313" key="3">
    <source>
        <dbReference type="Proteomes" id="UP000232226"/>
    </source>
</evidence>